<dbReference type="Pfam" id="PF08240">
    <property type="entry name" value="ADH_N"/>
    <property type="match status" value="1"/>
</dbReference>
<evidence type="ECO:0000259" key="1">
    <source>
        <dbReference type="SMART" id="SM00829"/>
    </source>
</evidence>
<dbReference type="SUPFAM" id="SSF51735">
    <property type="entry name" value="NAD(P)-binding Rossmann-fold domains"/>
    <property type="match status" value="1"/>
</dbReference>
<dbReference type="InterPro" id="IPR020843">
    <property type="entry name" value="ER"/>
</dbReference>
<keyword evidence="3" id="KW-1185">Reference proteome</keyword>
<dbReference type="InterPro" id="IPR013149">
    <property type="entry name" value="ADH-like_C"/>
</dbReference>
<dbReference type="InterPro" id="IPR036291">
    <property type="entry name" value="NAD(P)-bd_dom_sf"/>
</dbReference>
<sequence length="316" mass="32268">MRAAVIDTLDTAPRLQTVKDPASTSDRQVVIQVHATALNGIDLQIASGHHRAGKPQLPYIPGCESVGTIINGPDAGLRVRALLAAGLVPGRNGGLAELQVVDRAACVPVPDGLDSETAAAIGVVGTTADLALAKAALTARESVLVLGATGPLGTAFVQLAKHAGAERVIAAARHPDRLAQLAGADGVAILGDEPLPDQLASLGGPVDLVVDPVWGQWAEPALRCLKPGGRYLNVGSAGGDGLPFRMEWLRGGHLTLIGFSGASANPADLLTSYTRIATLSLTGSLTVPTVTYRLDEAGEAWAAQASSLGKKIIVTP</sequence>
<gene>
    <name evidence="2" type="ORF">GCM10022287_02370</name>
</gene>
<dbReference type="PANTHER" id="PTHR43677">
    <property type="entry name" value="SHORT-CHAIN DEHYDROGENASE/REDUCTASE"/>
    <property type="match status" value="1"/>
</dbReference>
<dbReference type="SMART" id="SM00829">
    <property type="entry name" value="PKS_ER"/>
    <property type="match status" value="1"/>
</dbReference>
<dbReference type="Gene3D" id="3.90.180.10">
    <property type="entry name" value="Medium-chain alcohol dehydrogenases, catalytic domain"/>
    <property type="match status" value="1"/>
</dbReference>
<organism evidence="2 3">
    <name type="scientific">Gryllotalpicola koreensis</name>
    <dbReference type="NCBI Taxonomy" id="993086"/>
    <lineage>
        <taxon>Bacteria</taxon>
        <taxon>Bacillati</taxon>
        <taxon>Actinomycetota</taxon>
        <taxon>Actinomycetes</taxon>
        <taxon>Micrococcales</taxon>
        <taxon>Microbacteriaceae</taxon>
        <taxon>Gryllotalpicola</taxon>
    </lineage>
</organism>
<name>A0ABP7ZQG8_9MICO</name>
<dbReference type="EMBL" id="BAABBW010000001">
    <property type="protein sequence ID" value="GAA4167972.1"/>
    <property type="molecule type" value="Genomic_DNA"/>
</dbReference>
<proteinExistence type="predicted"/>
<dbReference type="Proteomes" id="UP001501079">
    <property type="component" value="Unassembled WGS sequence"/>
</dbReference>
<dbReference type="InterPro" id="IPR011032">
    <property type="entry name" value="GroES-like_sf"/>
</dbReference>
<comment type="caution">
    <text evidence="2">The sequence shown here is derived from an EMBL/GenBank/DDBJ whole genome shotgun (WGS) entry which is preliminary data.</text>
</comment>
<dbReference type="Pfam" id="PF00107">
    <property type="entry name" value="ADH_zinc_N"/>
    <property type="match status" value="1"/>
</dbReference>
<dbReference type="RefSeq" id="WP_344751440.1">
    <property type="nucleotide sequence ID" value="NZ_BAABBW010000001.1"/>
</dbReference>
<feature type="domain" description="Enoyl reductase (ER)" evidence="1">
    <location>
        <begin position="4"/>
        <end position="313"/>
    </location>
</feature>
<dbReference type="Gene3D" id="3.40.50.720">
    <property type="entry name" value="NAD(P)-binding Rossmann-like Domain"/>
    <property type="match status" value="1"/>
</dbReference>
<evidence type="ECO:0000313" key="2">
    <source>
        <dbReference type="EMBL" id="GAA4167972.1"/>
    </source>
</evidence>
<dbReference type="InterPro" id="IPR013154">
    <property type="entry name" value="ADH-like_N"/>
</dbReference>
<dbReference type="PANTHER" id="PTHR43677:SF11">
    <property type="entry name" value="ZINC-CONTAINING ALCOHOL DEHYDROGENASE"/>
    <property type="match status" value="1"/>
</dbReference>
<protein>
    <submittedName>
        <fullName evidence="2">Zinc-binding dehydrogenase</fullName>
    </submittedName>
</protein>
<reference evidence="3" key="1">
    <citation type="journal article" date="2019" name="Int. J. Syst. Evol. Microbiol.">
        <title>The Global Catalogue of Microorganisms (GCM) 10K type strain sequencing project: providing services to taxonomists for standard genome sequencing and annotation.</title>
        <authorList>
            <consortium name="The Broad Institute Genomics Platform"/>
            <consortium name="The Broad Institute Genome Sequencing Center for Infectious Disease"/>
            <person name="Wu L."/>
            <person name="Ma J."/>
        </authorList>
    </citation>
    <scope>NUCLEOTIDE SEQUENCE [LARGE SCALE GENOMIC DNA]</scope>
    <source>
        <strain evidence="3">JCM 17591</strain>
    </source>
</reference>
<dbReference type="SUPFAM" id="SSF50129">
    <property type="entry name" value="GroES-like"/>
    <property type="match status" value="1"/>
</dbReference>
<dbReference type="InterPro" id="IPR051397">
    <property type="entry name" value="Zn-ADH-like_protein"/>
</dbReference>
<accession>A0ABP7ZQG8</accession>
<evidence type="ECO:0000313" key="3">
    <source>
        <dbReference type="Proteomes" id="UP001501079"/>
    </source>
</evidence>